<keyword evidence="6" id="KW-0472">Membrane</keyword>
<evidence type="ECO:0000256" key="6">
    <source>
        <dbReference type="ARBA" id="ARBA00023136"/>
    </source>
</evidence>
<dbReference type="SUPFAM" id="SSF56954">
    <property type="entry name" value="Outer membrane efflux proteins (OEP)"/>
    <property type="match status" value="1"/>
</dbReference>
<evidence type="ECO:0000256" key="5">
    <source>
        <dbReference type="ARBA" id="ARBA00022692"/>
    </source>
</evidence>
<organism evidence="9 10">
    <name type="scientific">Phormidium pseudopriestleyi FRX01</name>
    <dbReference type="NCBI Taxonomy" id="1759528"/>
    <lineage>
        <taxon>Bacteria</taxon>
        <taxon>Bacillati</taxon>
        <taxon>Cyanobacteriota</taxon>
        <taxon>Cyanophyceae</taxon>
        <taxon>Oscillatoriophycideae</taxon>
        <taxon>Oscillatoriales</taxon>
        <taxon>Oscillatoriaceae</taxon>
        <taxon>Phormidium</taxon>
    </lineage>
</organism>
<evidence type="ECO:0000256" key="3">
    <source>
        <dbReference type="ARBA" id="ARBA00022448"/>
    </source>
</evidence>
<name>A0ABS3FTU0_9CYAN</name>
<dbReference type="Pfam" id="PF02321">
    <property type="entry name" value="OEP"/>
    <property type="match status" value="2"/>
</dbReference>
<keyword evidence="7" id="KW-0998">Cell outer membrane</keyword>
<feature type="region of interest" description="Disordered" evidence="8">
    <location>
        <begin position="170"/>
        <end position="207"/>
    </location>
</feature>
<keyword evidence="5" id="KW-0812">Transmembrane</keyword>
<evidence type="ECO:0000256" key="8">
    <source>
        <dbReference type="SAM" id="MobiDB-lite"/>
    </source>
</evidence>
<feature type="region of interest" description="Disordered" evidence="8">
    <location>
        <begin position="53"/>
        <end position="89"/>
    </location>
</feature>
<evidence type="ECO:0000256" key="7">
    <source>
        <dbReference type="ARBA" id="ARBA00023237"/>
    </source>
</evidence>
<reference evidence="9 10" key="1">
    <citation type="submission" date="2021-03" db="EMBL/GenBank/DDBJ databases">
        <title>Metabolic Capacity of the Antarctic Cyanobacterium Phormidium pseudopriestleyi that Sustains Oxygenic Photosynthesis in the Presence of Hydrogen Sulfide.</title>
        <authorList>
            <person name="Lumian J.E."/>
            <person name="Jungblut A.D."/>
            <person name="Dillon M.L."/>
            <person name="Hawes I."/>
            <person name="Doran P.T."/>
            <person name="Mackey T.J."/>
            <person name="Dick G.J."/>
            <person name="Grettenberger C.L."/>
            <person name="Sumner D.Y."/>
        </authorList>
    </citation>
    <scope>NUCLEOTIDE SEQUENCE [LARGE SCALE GENOMIC DNA]</scope>
    <source>
        <strain evidence="9 10">FRX01</strain>
    </source>
</reference>
<keyword evidence="4" id="KW-1134">Transmembrane beta strand</keyword>
<evidence type="ECO:0000256" key="4">
    <source>
        <dbReference type="ARBA" id="ARBA00022452"/>
    </source>
</evidence>
<comment type="caution">
    <text evidence="9">The sequence shown here is derived from an EMBL/GenBank/DDBJ whole genome shotgun (WGS) entry which is preliminary data.</text>
</comment>
<dbReference type="PANTHER" id="PTHR30026:SF21">
    <property type="entry name" value="SLR1270 PROTEIN"/>
    <property type="match status" value="1"/>
</dbReference>
<proteinExistence type="inferred from homology"/>
<gene>
    <name evidence="9" type="ORF">J0895_15495</name>
</gene>
<keyword evidence="10" id="KW-1185">Reference proteome</keyword>
<protein>
    <submittedName>
        <fullName evidence="9">TolC family protein</fullName>
    </submittedName>
</protein>
<evidence type="ECO:0000313" key="9">
    <source>
        <dbReference type="EMBL" id="MBO0350473.1"/>
    </source>
</evidence>
<accession>A0ABS3FTU0</accession>
<evidence type="ECO:0000313" key="10">
    <source>
        <dbReference type="Proteomes" id="UP000664844"/>
    </source>
</evidence>
<comment type="subcellular location">
    <subcellularLocation>
        <location evidence="1">Cell outer membrane</location>
    </subcellularLocation>
</comment>
<sequence>MAICYTLKSVGLNLEVLLNCTPNQKLMGTFRYLMTVGMGTLIALSDIGASFGQTEASGDRLPSPAPENASPSEETQDKTAPRGGLQAQGVTPTIENVPEYLTPNPNPLQFPTEPDEVEIVGTQPLTLEQALQIAEQNSQQLQEALLTVERNSAALRESRAALYPNLGVQSTLSRSNSTGADLGNQRQRQQLGDNAPPAEGGSTSLDGGVELTYNLYNSGRRSSQIGFAETQLLVSELDLERVLADLRLEVREAYYNLQEADDQIEISLSAVQSSEQSLRDAEALERAGLGTRFDVLRARVQLADAAQSLTQAQAQQRIRRREIARILNVSQVVDISAAEPVEISGLWNLSLEDSIVLALRNRAELEQLLLQRELTDYQRQIALSALGPQVSLFANYNVVEIFGDDLNLADGYNLGGRVQWNLYDGGAARARAVQEERNIEIAETRFGQFRNQVRLQVEQAFFNLRSNFENIQTSNIAVDQARESLRLARLRFQAGVGTQTDVLTAETELTRALNNRLRAIVTYNRALAAMERAIGNVNEALISRP</sequence>
<evidence type="ECO:0000256" key="2">
    <source>
        <dbReference type="ARBA" id="ARBA00007613"/>
    </source>
</evidence>
<keyword evidence="3" id="KW-0813">Transport</keyword>
<dbReference type="InterPro" id="IPR003423">
    <property type="entry name" value="OMP_efflux"/>
</dbReference>
<dbReference type="Proteomes" id="UP000664844">
    <property type="component" value="Unassembled WGS sequence"/>
</dbReference>
<evidence type="ECO:0000256" key="1">
    <source>
        <dbReference type="ARBA" id="ARBA00004442"/>
    </source>
</evidence>
<dbReference type="InterPro" id="IPR051906">
    <property type="entry name" value="TolC-like"/>
</dbReference>
<dbReference type="EMBL" id="JAFLQW010000411">
    <property type="protein sequence ID" value="MBO0350473.1"/>
    <property type="molecule type" value="Genomic_DNA"/>
</dbReference>
<dbReference type="Gene3D" id="1.20.1600.10">
    <property type="entry name" value="Outer membrane efflux proteins (OEP)"/>
    <property type="match status" value="1"/>
</dbReference>
<feature type="compositionally biased region" description="Polar residues" evidence="8">
    <location>
        <begin position="170"/>
        <end position="192"/>
    </location>
</feature>
<comment type="similarity">
    <text evidence="2">Belongs to the outer membrane factor (OMF) (TC 1.B.17) family.</text>
</comment>
<dbReference type="PANTHER" id="PTHR30026">
    <property type="entry name" value="OUTER MEMBRANE PROTEIN TOLC"/>
    <property type="match status" value="1"/>
</dbReference>